<dbReference type="AlphaFoldDB" id="A0A6I1MLD2"/>
<dbReference type="Gene3D" id="3.40.640.10">
    <property type="entry name" value="Type I PLP-dependent aspartate aminotransferase-like (Major domain)"/>
    <property type="match status" value="1"/>
</dbReference>
<dbReference type="EMBL" id="WHJC01000049">
    <property type="protein sequence ID" value="MPQ43228.1"/>
    <property type="molecule type" value="Genomic_DNA"/>
</dbReference>
<evidence type="ECO:0000256" key="3">
    <source>
        <dbReference type="ARBA" id="ARBA00022898"/>
    </source>
</evidence>
<dbReference type="PANTHER" id="PTHR43586:SF8">
    <property type="entry name" value="CYSTEINE DESULFURASE 1, CHLOROPLASTIC"/>
    <property type="match status" value="1"/>
</dbReference>
<dbReference type="PROSITE" id="PS00595">
    <property type="entry name" value="AA_TRANSFER_CLASS_5"/>
    <property type="match status" value="1"/>
</dbReference>
<organism evidence="7 8">
    <name type="scientific">Clostridium tarantellae</name>
    <dbReference type="NCBI Taxonomy" id="39493"/>
    <lineage>
        <taxon>Bacteria</taxon>
        <taxon>Bacillati</taxon>
        <taxon>Bacillota</taxon>
        <taxon>Clostridia</taxon>
        <taxon>Eubacteriales</taxon>
        <taxon>Clostridiaceae</taxon>
        <taxon>Clostridium</taxon>
    </lineage>
</organism>
<comment type="caution">
    <text evidence="7">The sequence shown here is derived from an EMBL/GenBank/DDBJ whole genome shotgun (WGS) entry which is preliminary data.</text>
</comment>
<accession>A0A6I1MLD2</accession>
<evidence type="ECO:0000256" key="1">
    <source>
        <dbReference type="ARBA" id="ARBA00001933"/>
    </source>
</evidence>
<dbReference type="InterPro" id="IPR000192">
    <property type="entry name" value="Aminotrans_V_dom"/>
</dbReference>
<gene>
    <name evidence="7" type="ORF">GBZ86_05555</name>
</gene>
<evidence type="ECO:0000256" key="5">
    <source>
        <dbReference type="RuleBase" id="RU004504"/>
    </source>
</evidence>
<dbReference type="GO" id="GO:0031071">
    <property type="term" value="F:cysteine desulfurase activity"/>
    <property type="evidence" value="ECO:0007669"/>
    <property type="project" value="UniProtKB-EC"/>
</dbReference>
<dbReference type="GO" id="GO:0008483">
    <property type="term" value="F:transaminase activity"/>
    <property type="evidence" value="ECO:0007669"/>
    <property type="project" value="UniProtKB-KW"/>
</dbReference>
<proteinExistence type="inferred from homology"/>
<keyword evidence="7" id="KW-0032">Aminotransferase</keyword>
<reference evidence="7 8" key="1">
    <citation type="submission" date="2019-10" db="EMBL/GenBank/DDBJ databases">
        <title>The Genome Sequence of Clostridium tarantellae Isolated from Fish Brain.</title>
        <authorList>
            <person name="Bano L."/>
            <person name="Kiel M."/>
            <person name="Sales G."/>
            <person name="Doxey A.C."/>
            <person name="Mansfield M.J."/>
            <person name="Schiavone M."/>
            <person name="Rossetto O."/>
            <person name="Pirazzini M."/>
            <person name="Dobrindt U."/>
            <person name="Montecucco C."/>
        </authorList>
    </citation>
    <scope>NUCLEOTIDE SEQUENCE [LARGE SCALE GENOMIC DNA]</scope>
    <source>
        <strain evidence="7 8">DSM 3997</strain>
    </source>
</reference>
<feature type="domain" description="Aminotransferase class V" evidence="6">
    <location>
        <begin position="27"/>
        <end position="414"/>
    </location>
</feature>
<evidence type="ECO:0000259" key="6">
    <source>
        <dbReference type="Pfam" id="PF00266"/>
    </source>
</evidence>
<dbReference type="InterPro" id="IPR015421">
    <property type="entry name" value="PyrdxlP-dep_Trfase_major"/>
</dbReference>
<keyword evidence="7" id="KW-0808">Transferase</keyword>
<evidence type="ECO:0000313" key="8">
    <source>
        <dbReference type="Proteomes" id="UP000430345"/>
    </source>
</evidence>
<dbReference type="PANTHER" id="PTHR43586">
    <property type="entry name" value="CYSTEINE DESULFURASE"/>
    <property type="match status" value="1"/>
</dbReference>
<name>A0A6I1MLD2_9CLOT</name>
<dbReference type="InterPro" id="IPR015422">
    <property type="entry name" value="PyrdxlP-dep_Trfase_small"/>
</dbReference>
<comment type="catalytic activity">
    <reaction evidence="4">
        <text>(sulfur carrier)-H + L-cysteine = (sulfur carrier)-SH + L-alanine</text>
        <dbReference type="Rhea" id="RHEA:43892"/>
        <dbReference type="Rhea" id="RHEA-COMP:14737"/>
        <dbReference type="Rhea" id="RHEA-COMP:14739"/>
        <dbReference type="ChEBI" id="CHEBI:29917"/>
        <dbReference type="ChEBI" id="CHEBI:35235"/>
        <dbReference type="ChEBI" id="CHEBI:57972"/>
        <dbReference type="ChEBI" id="CHEBI:64428"/>
        <dbReference type="EC" id="2.8.1.7"/>
    </reaction>
</comment>
<comment type="similarity">
    <text evidence="2">Belongs to the class-V pyridoxal-phosphate-dependent aminotransferase family. Csd subfamily.</text>
</comment>
<dbReference type="Gene3D" id="3.90.1150.10">
    <property type="entry name" value="Aspartate Aminotransferase, domain 1"/>
    <property type="match status" value="1"/>
</dbReference>
<dbReference type="Pfam" id="PF00266">
    <property type="entry name" value="Aminotran_5"/>
    <property type="match status" value="1"/>
</dbReference>
<evidence type="ECO:0000256" key="2">
    <source>
        <dbReference type="ARBA" id="ARBA00010447"/>
    </source>
</evidence>
<protein>
    <submittedName>
        <fullName evidence="7">Aminotransferase class V-fold PLP-dependent enzyme</fullName>
    </submittedName>
</protein>
<evidence type="ECO:0000256" key="4">
    <source>
        <dbReference type="ARBA" id="ARBA00050776"/>
    </source>
</evidence>
<dbReference type="InterPro" id="IPR020578">
    <property type="entry name" value="Aminotrans_V_PyrdxlP_BS"/>
</dbReference>
<keyword evidence="8" id="KW-1185">Reference proteome</keyword>
<dbReference type="SUPFAM" id="SSF53383">
    <property type="entry name" value="PLP-dependent transferases"/>
    <property type="match status" value="1"/>
</dbReference>
<dbReference type="InterPro" id="IPR015424">
    <property type="entry name" value="PyrdxlP-dep_Trfase"/>
</dbReference>
<evidence type="ECO:0000313" key="7">
    <source>
        <dbReference type="EMBL" id="MPQ43228.1"/>
    </source>
</evidence>
<comment type="cofactor">
    <cofactor evidence="1 5">
        <name>pyridoxal 5'-phosphate</name>
        <dbReference type="ChEBI" id="CHEBI:597326"/>
    </cofactor>
</comment>
<sequence>MLAEYRDLFVGINETIELPDGKKVIPINFDNGATTPAFKLVQDCVNNSLVNYGSIGRGKGKKALYCTKFYEKSRRIILKFFNLSRKSPYDVIYVKNTTEGLNLLASILVDNDDIVLTTRMEHHANDLPWRFVGKIEYIDVDNKGKINIEDIEDKFKNSGKKIKYLTITAASNVTGYINPINKIAKIVHKYGAKIIVDAAQLVAHKNINIKGSGDDDYIDFLVFSAHKMYAPFGIGAIVASKKALNNKKAFLKGGGAVDLVLDNEVYWAESPSKYEAGSPNFLGVVALIASIKMLNKIGFSNINEHEKILKNYLLEGLKNFSGITCYGDCDEEQRLAVGCFNVNNIHCEKVSEYLSDIRGIAVRDGCFCAHTYVRRLLGITEEICKKTLNPNVEEFGMIRVSMGLYNTIEEIDEFFNALEYITMKFGKK</sequence>
<keyword evidence="3" id="KW-0663">Pyridoxal phosphate</keyword>
<dbReference type="Proteomes" id="UP000430345">
    <property type="component" value="Unassembled WGS sequence"/>
</dbReference>